<dbReference type="Pfam" id="PF01758">
    <property type="entry name" value="SBF"/>
    <property type="match status" value="1"/>
</dbReference>
<name>A0A4S3MAE0_9RHOB</name>
<dbReference type="InterPro" id="IPR038770">
    <property type="entry name" value="Na+/solute_symporter_sf"/>
</dbReference>
<dbReference type="Gene3D" id="1.20.1530.20">
    <property type="match status" value="1"/>
</dbReference>
<dbReference type="PANTHER" id="PTHR10361">
    <property type="entry name" value="SODIUM-BILE ACID COTRANSPORTER"/>
    <property type="match status" value="1"/>
</dbReference>
<keyword evidence="4 5" id="KW-0472">Membrane</keyword>
<reference evidence="6 7" key="1">
    <citation type="submission" date="2019-04" db="EMBL/GenBank/DDBJ databases">
        <title>Draft genome sequence of Youngimonas vesicularis.</title>
        <authorList>
            <person name="Hameed A."/>
        </authorList>
    </citation>
    <scope>NUCLEOTIDE SEQUENCE [LARGE SCALE GENOMIC DNA]</scope>
    <source>
        <strain evidence="6 7">CC-AMW-E</strain>
    </source>
</reference>
<sequence>MTALLAAFLPVAMMILMFSLGLRLSLRDVAVEFRNPRALLIGLAVQVIGLPLLAWMVGVAALLPPVMLAGLLLVAASPGGVTSNYAALLMRGKVGLSVSMTLVTSLAAPITLPLVLWLTGAADLDGGGLWKISLGMTAVALVPMGLAMGLRRVWPGIVTGLVRVVDPLARALFVLMVIATFAQNWDAMGETFGQVGLPVIMLAILVPCFGFGVAWAMDLGGPERRTVITEASLQNVAITIFVAGKLLGMPELAIPGLIYAVMMNVVILVMIGIVALRAGGFQRTAA</sequence>
<comment type="caution">
    <text evidence="6">The sequence shown here is derived from an EMBL/GenBank/DDBJ whole genome shotgun (WGS) entry which is preliminary data.</text>
</comment>
<evidence type="ECO:0000256" key="3">
    <source>
        <dbReference type="ARBA" id="ARBA00022989"/>
    </source>
</evidence>
<feature type="transmembrane region" description="Helical" evidence="5">
    <location>
        <begin position="6"/>
        <end position="26"/>
    </location>
</feature>
<dbReference type="GO" id="GO:0016020">
    <property type="term" value="C:membrane"/>
    <property type="evidence" value="ECO:0007669"/>
    <property type="project" value="UniProtKB-SubCell"/>
</dbReference>
<feature type="transmembrane region" description="Helical" evidence="5">
    <location>
        <begin position="129"/>
        <end position="149"/>
    </location>
</feature>
<dbReference type="RefSeq" id="WP_136338569.1">
    <property type="nucleotide sequence ID" value="NZ_SSMD01000003.1"/>
</dbReference>
<feature type="transmembrane region" description="Helical" evidence="5">
    <location>
        <begin position="94"/>
        <end position="117"/>
    </location>
</feature>
<proteinExistence type="predicted"/>
<dbReference type="InterPro" id="IPR004710">
    <property type="entry name" value="Bilac:Na_transpt"/>
</dbReference>
<evidence type="ECO:0000313" key="6">
    <source>
        <dbReference type="EMBL" id="THD74714.1"/>
    </source>
</evidence>
<feature type="transmembrane region" description="Helical" evidence="5">
    <location>
        <begin position="66"/>
        <end position="87"/>
    </location>
</feature>
<protein>
    <submittedName>
        <fullName evidence="6">Bile acid:sodium symporter family protein</fullName>
    </submittedName>
</protein>
<evidence type="ECO:0000256" key="5">
    <source>
        <dbReference type="SAM" id="Phobius"/>
    </source>
</evidence>
<evidence type="ECO:0000256" key="1">
    <source>
        <dbReference type="ARBA" id="ARBA00004141"/>
    </source>
</evidence>
<feature type="transmembrane region" description="Helical" evidence="5">
    <location>
        <begin position="227"/>
        <end position="247"/>
    </location>
</feature>
<dbReference type="Proteomes" id="UP000306113">
    <property type="component" value="Unassembled WGS sequence"/>
</dbReference>
<accession>A0A4S3MAE0</accession>
<gene>
    <name evidence="6" type="ORF">E7681_07010</name>
</gene>
<organism evidence="6 7">
    <name type="scientific">Thalassobius vesicularis</name>
    <dbReference type="NCBI Taxonomy" id="1294297"/>
    <lineage>
        <taxon>Bacteria</taxon>
        <taxon>Pseudomonadati</taxon>
        <taxon>Pseudomonadota</taxon>
        <taxon>Alphaproteobacteria</taxon>
        <taxon>Rhodobacterales</taxon>
        <taxon>Roseobacteraceae</taxon>
        <taxon>Thalassovita</taxon>
    </lineage>
</organism>
<keyword evidence="7" id="KW-1185">Reference proteome</keyword>
<keyword evidence="2 5" id="KW-0812">Transmembrane</keyword>
<feature type="transmembrane region" description="Helical" evidence="5">
    <location>
        <begin position="161"/>
        <end position="183"/>
    </location>
</feature>
<feature type="transmembrane region" description="Helical" evidence="5">
    <location>
        <begin position="253"/>
        <end position="276"/>
    </location>
</feature>
<feature type="transmembrane region" description="Helical" evidence="5">
    <location>
        <begin position="38"/>
        <end position="60"/>
    </location>
</feature>
<evidence type="ECO:0000256" key="2">
    <source>
        <dbReference type="ARBA" id="ARBA00022692"/>
    </source>
</evidence>
<evidence type="ECO:0000256" key="4">
    <source>
        <dbReference type="ARBA" id="ARBA00023136"/>
    </source>
</evidence>
<dbReference type="PANTHER" id="PTHR10361:SF24">
    <property type="entry name" value="P3 PROTEIN"/>
    <property type="match status" value="1"/>
</dbReference>
<keyword evidence="3 5" id="KW-1133">Transmembrane helix</keyword>
<dbReference type="EMBL" id="SSMD01000003">
    <property type="protein sequence ID" value="THD74714.1"/>
    <property type="molecule type" value="Genomic_DNA"/>
</dbReference>
<feature type="transmembrane region" description="Helical" evidence="5">
    <location>
        <begin position="195"/>
        <end position="215"/>
    </location>
</feature>
<dbReference type="AlphaFoldDB" id="A0A4S3MAE0"/>
<evidence type="ECO:0000313" key="7">
    <source>
        <dbReference type="Proteomes" id="UP000306113"/>
    </source>
</evidence>
<dbReference type="InterPro" id="IPR002657">
    <property type="entry name" value="BilAc:Na_symport/Acr3"/>
</dbReference>
<dbReference type="OrthoDB" id="9806785at2"/>
<comment type="subcellular location">
    <subcellularLocation>
        <location evidence="1">Membrane</location>
        <topology evidence="1">Multi-pass membrane protein</topology>
    </subcellularLocation>
</comment>